<dbReference type="AlphaFoldDB" id="A0A2P2PAD8"/>
<protein>
    <submittedName>
        <fullName evidence="1">Uncharacterized protein</fullName>
    </submittedName>
</protein>
<reference evidence="1" key="1">
    <citation type="submission" date="2018-02" db="EMBL/GenBank/DDBJ databases">
        <title>Rhizophora mucronata_Transcriptome.</title>
        <authorList>
            <person name="Meera S.P."/>
            <person name="Sreeshan A."/>
            <person name="Augustine A."/>
        </authorList>
    </citation>
    <scope>NUCLEOTIDE SEQUENCE</scope>
    <source>
        <tissue evidence="1">Leaf</tissue>
    </source>
</reference>
<sequence length="21" mass="2531">MCIFTGCQEFPFSYFFFLTCV</sequence>
<proteinExistence type="predicted"/>
<name>A0A2P2PAD8_RHIMU</name>
<accession>A0A2P2PAD8</accession>
<dbReference type="EMBL" id="GGEC01071107">
    <property type="protein sequence ID" value="MBX51591.1"/>
    <property type="molecule type" value="Transcribed_RNA"/>
</dbReference>
<evidence type="ECO:0000313" key="1">
    <source>
        <dbReference type="EMBL" id="MBX51591.1"/>
    </source>
</evidence>
<organism evidence="1">
    <name type="scientific">Rhizophora mucronata</name>
    <name type="common">Asiatic mangrove</name>
    <dbReference type="NCBI Taxonomy" id="61149"/>
    <lineage>
        <taxon>Eukaryota</taxon>
        <taxon>Viridiplantae</taxon>
        <taxon>Streptophyta</taxon>
        <taxon>Embryophyta</taxon>
        <taxon>Tracheophyta</taxon>
        <taxon>Spermatophyta</taxon>
        <taxon>Magnoliopsida</taxon>
        <taxon>eudicotyledons</taxon>
        <taxon>Gunneridae</taxon>
        <taxon>Pentapetalae</taxon>
        <taxon>rosids</taxon>
        <taxon>fabids</taxon>
        <taxon>Malpighiales</taxon>
        <taxon>Rhizophoraceae</taxon>
        <taxon>Rhizophora</taxon>
    </lineage>
</organism>